<evidence type="ECO:0000313" key="1">
    <source>
        <dbReference type="EMBL" id="SIS30173.1"/>
    </source>
</evidence>
<sequence length="201" mass="23269">MMNYQFTIQKMKSLVTSLIVFFFIPVFGQKSVNDTLKRYYQDSLIIHKNFKDGTVSNKLTVKVINPCNAEKNRFDGAVTIISAAVKNKNYSDSIVYNYPYAQSGLINLKTNNISSYNINKHEAIFIPFTYCGNWDNDTKVSYIILYNQKKYLYHIKYYCGEDGKCMLNDNLNNTLKDLPSTLRLKISKDLATKYNKSSDFQ</sequence>
<gene>
    <name evidence="1" type="ORF">SAMN05421639_101740</name>
</gene>
<dbReference type="Proteomes" id="UP000186373">
    <property type="component" value="Unassembled WGS sequence"/>
</dbReference>
<dbReference type="AlphaFoldDB" id="A0A1N7HZB9"/>
<evidence type="ECO:0000313" key="2">
    <source>
        <dbReference type="Proteomes" id="UP000186373"/>
    </source>
</evidence>
<organism evidence="1 2">
    <name type="scientific">Chryseobacterium shigense</name>
    <dbReference type="NCBI Taxonomy" id="297244"/>
    <lineage>
        <taxon>Bacteria</taxon>
        <taxon>Pseudomonadati</taxon>
        <taxon>Bacteroidota</taxon>
        <taxon>Flavobacteriia</taxon>
        <taxon>Flavobacteriales</taxon>
        <taxon>Weeksellaceae</taxon>
        <taxon>Chryseobacterium group</taxon>
        <taxon>Chryseobacterium</taxon>
    </lineage>
</organism>
<accession>A0A1N7HZB9</accession>
<protein>
    <submittedName>
        <fullName evidence="1">Uncharacterized protein</fullName>
    </submittedName>
</protein>
<proteinExistence type="predicted"/>
<name>A0A1N7HZB9_9FLAO</name>
<dbReference type="EMBL" id="FTNY01000001">
    <property type="protein sequence ID" value="SIS30173.1"/>
    <property type="molecule type" value="Genomic_DNA"/>
</dbReference>
<keyword evidence="2" id="KW-1185">Reference proteome</keyword>
<reference evidence="2" key="1">
    <citation type="submission" date="2017-01" db="EMBL/GenBank/DDBJ databases">
        <authorList>
            <person name="Varghese N."/>
            <person name="Submissions S."/>
        </authorList>
    </citation>
    <scope>NUCLEOTIDE SEQUENCE [LARGE SCALE GENOMIC DNA]</scope>
    <source>
        <strain evidence="2">DSM 17126</strain>
    </source>
</reference>